<keyword evidence="2" id="KW-0560">Oxidoreductase</keyword>
<dbReference type="Gene3D" id="3.40.50.720">
    <property type="entry name" value="NAD(P)-binding Rossmann-like Domain"/>
    <property type="match status" value="1"/>
</dbReference>
<dbReference type="STRING" id="320497.A0U93_09380"/>
<comment type="similarity">
    <text evidence="1">Belongs to the short-chain dehydrogenases/reductases (SDR) family.</text>
</comment>
<dbReference type="InterPro" id="IPR036291">
    <property type="entry name" value="NAD(P)-bd_dom_sf"/>
</dbReference>
<dbReference type="SUPFAM" id="SSF81301">
    <property type="entry name" value="Nucleotidyltransferase"/>
    <property type="match status" value="1"/>
</dbReference>
<evidence type="ECO:0000313" key="4">
    <source>
        <dbReference type="Proteomes" id="UP000188604"/>
    </source>
</evidence>
<evidence type="ECO:0008006" key="5">
    <source>
        <dbReference type="Google" id="ProtNLM"/>
    </source>
</evidence>
<name>A0A1U9KQP8_9PROT</name>
<proteinExistence type="inferred from homology"/>
<dbReference type="PANTHER" id="PTHR48107:SF7">
    <property type="entry name" value="RE15974P"/>
    <property type="match status" value="1"/>
</dbReference>
<dbReference type="PANTHER" id="PTHR48107">
    <property type="entry name" value="NADPH-DEPENDENT ALDEHYDE REDUCTASE-LIKE PROTEIN, CHLOROPLASTIC-RELATED"/>
    <property type="match status" value="1"/>
</dbReference>
<dbReference type="Proteomes" id="UP000188604">
    <property type="component" value="Chromosome"/>
</dbReference>
<dbReference type="InterPro" id="IPR043519">
    <property type="entry name" value="NT_sf"/>
</dbReference>
<evidence type="ECO:0000313" key="3">
    <source>
        <dbReference type="EMBL" id="AQS88116.1"/>
    </source>
</evidence>
<dbReference type="Pfam" id="PF13561">
    <property type="entry name" value="adh_short_C2"/>
    <property type="match status" value="1"/>
</dbReference>
<dbReference type="GO" id="GO:0016614">
    <property type="term" value="F:oxidoreductase activity, acting on CH-OH group of donors"/>
    <property type="evidence" value="ECO:0007669"/>
    <property type="project" value="UniProtKB-ARBA"/>
</dbReference>
<protein>
    <recommendedName>
        <fullName evidence="5">3-ketoacyl-ACP reductase</fullName>
    </recommendedName>
</protein>
<gene>
    <name evidence="3" type="ORF">A0U93_09380</name>
</gene>
<evidence type="ECO:0000256" key="2">
    <source>
        <dbReference type="ARBA" id="ARBA00023002"/>
    </source>
</evidence>
<sequence>MRRHGGGLFPIASISISSRPTGTIMALTNTELRYYDSNVLRLPADKRKEYHAQVDRLIEELRKSVKGKTEIKITKVVKAGSFAKFTILRKTTYDPVDVDVVFYISGRDASKETLDSLTDADWQAHLAVNLTGTFNGLREGARRVRDGGRIVSLSTSIVGTYLPAHGVYVATKAAVEALTRVLAKELGPRGITVNAVAPGPVGTELFFTGRPPAVVERIVADVPMGRLGTPEDVARVVAFLAGPDGGWVSGQVIRANGGRN</sequence>
<dbReference type="KEGG" id="nch:A0U93_09380"/>
<evidence type="ECO:0000256" key="1">
    <source>
        <dbReference type="ARBA" id="ARBA00006484"/>
    </source>
</evidence>
<dbReference type="EMBL" id="CP014691">
    <property type="protein sequence ID" value="AQS88116.1"/>
    <property type="molecule type" value="Genomic_DNA"/>
</dbReference>
<dbReference type="AlphaFoldDB" id="A0A1U9KQP8"/>
<reference evidence="3 4" key="1">
    <citation type="submission" date="2016-03" db="EMBL/GenBank/DDBJ databases">
        <title>Acetic acid bacteria sequencing.</title>
        <authorList>
            <person name="Brandt J."/>
            <person name="Jakob F."/>
            <person name="Vogel R.F."/>
        </authorList>
    </citation>
    <scope>NUCLEOTIDE SEQUENCE [LARGE SCALE GENOMIC DNA]</scope>
    <source>
        <strain evidence="3 4">NBRC 101099</strain>
    </source>
</reference>
<accession>A0A1U9KQP8</accession>
<dbReference type="PRINTS" id="PR00081">
    <property type="entry name" value="GDHRDH"/>
</dbReference>
<organism evidence="3 4">
    <name type="scientific">Neoasaia chiangmaiensis</name>
    <dbReference type="NCBI Taxonomy" id="320497"/>
    <lineage>
        <taxon>Bacteria</taxon>
        <taxon>Pseudomonadati</taxon>
        <taxon>Pseudomonadota</taxon>
        <taxon>Alphaproteobacteria</taxon>
        <taxon>Acetobacterales</taxon>
        <taxon>Acetobacteraceae</taxon>
        <taxon>Neoasaia</taxon>
    </lineage>
</organism>
<keyword evidence="4" id="KW-1185">Reference proteome</keyword>
<dbReference type="SUPFAM" id="SSF51735">
    <property type="entry name" value="NAD(P)-binding Rossmann-fold domains"/>
    <property type="match status" value="1"/>
</dbReference>
<dbReference type="InterPro" id="IPR002347">
    <property type="entry name" value="SDR_fam"/>
</dbReference>